<dbReference type="STRING" id="50376.A0A517LDI0"/>
<gene>
    <name evidence="5" type="ORF">FKW77_002215</name>
</gene>
<dbReference type="InterPro" id="IPR029058">
    <property type="entry name" value="AB_hydrolase_fold"/>
</dbReference>
<dbReference type="Pfam" id="PF12697">
    <property type="entry name" value="Abhydrolase_6"/>
    <property type="match status" value="1"/>
</dbReference>
<keyword evidence="3" id="KW-1133">Transmembrane helix</keyword>
<accession>A0A517LDI0</accession>
<keyword evidence="6" id="KW-1185">Reference proteome</keyword>
<keyword evidence="3" id="KW-0472">Membrane</keyword>
<keyword evidence="3" id="KW-0812">Transmembrane</keyword>
<proteinExistence type="inferred from homology"/>
<dbReference type="Proteomes" id="UP000316270">
    <property type="component" value="Chromosome 10"/>
</dbReference>
<name>A0A517LDI0_9PEZI</name>
<evidence type="ECO:0000256" key="3">
    <source>
        <dbReference type="SAM" id="Phobius"/>
    </source>
</evidence>
<evidence type="ECO:0000256" key="1">
    <source>
        <dbReference type="ARBA" id="ARBA00022801"/>
    </source>
</evidence>
<dbReference type="InterPro" id="IPR000073">
    <property type="entry name" value="AB_hydrolase_1"/>
</dbReference>
<comment type="similarity">
    <text evidence="2">Belongs to the AB hydrolase superfamily. Epoxide hydrolase family.</text>
</comment>
<dbReference type="EMBL" id="CP042194">
    <property type="protein sequence ID" value="QDS73636.1"/>
    <property type="molecule type" value="Genomic_DNA"/>
</dbReference>
<feature type="domain" description="AB hydrolase-1" evidence="4">
    <location>
        <begin position="109"/>
        <end position="454"/>
    </location>
</feature>
<organism evidence="5 6">
    <name type="scientific">Venturia effusa</name>
    <dbReference type="NCBI Taxonomy" id="50376"/>
    <lineage>
        <taxon>Eukaryota</taxon>
        <taxon>Fungi</taxon>
        <taxon>Dikarya</taxon>
        <taxon>Ascomycota</taxon>
        <taxon>Pezizomycotina</taxon>
        <taxon>Dothideomycetes</taxon>
        <taxon>Pleosporomycetidae</taxon>
        <taxon>Venturiales</taxon>
        <taxon>Venturiaceae</taxon>
        <taxon>Venturia</taxon>
    </lineage>
</organism>
<sequence>MPTHVLQLTPKPTTSHRLVARLLWDAFIFAYGTFNLAQYLLLALLRKSNFRRLDDKGRKELAIARDKLWNLNGHPEGLNHRFCTLRNGVKLHYVEALPLRPTAEQKSLVIFLHGFPDSWVLWQHYLRSCGKLRDNSIMVACDLPGFGGSDSLASYGPNDVLEAITEYIIQMREQYLSPEDGNARVILAAHDWGAVIGFRLASEAPELADRFILSNAIHPALAQSNVKGQLACVSQMLRTWTRNPLRLILLRWVFSSASLLVRQLVKSGYIFVFQLPRPMVNLLAAVGDHWFLRYLNALTTHTDPSQPLEGSHGAELLASSLGPSMKECVFSSKTSLTYPASVLERAQKGTWFEKVRVYRDGLAFSPWEQSLETLWNLNQIRSTRVRRRSSSGAALFNTAPEGALKAPTTVIWGQDDVAIEHWVAIESIKDFFACKSSQLVVIQRCGHWAPLERQGAPIFEEVIAWAAGGEVGSLKSKMGDDYPLSSIVAER</sequence>
<evidence type="ECO:0000256" key="2">
    <source>
        <dbReference type="ARBA" id="ARBA00038334"/>
    </source>
</evidence>
<dbReference type="GO" id="GO:0016787">
    <property type="term" value="F:hydrolase activity"/>
    <property type="evidence" value="ECO:0007669"/>
    <property type="project" value="UniProtKB-KW"/>
</dbReference>
<dbReference type="OrthoDB" id="6431331at2759"/>
<evidence type="ECO:0000313" key="6">
    <source>
        <dbReference type="Proteomes" id="UP000316270"/>
    </source>
</evidence>
<reference evidence="5 6" key="1">
    <citation type="submission" date="2019-07" db="EMBL/GenBank/DDBJ databases">
        <title>Finished genome of Venturia effusa.</title>
        <authorList>
            <person name="Young C.A."/>
            <person name="Cox M.P."/>
            <person name="Ganley A.R.D."/>
            <person name="David W.J."/>
        </authorList>
    </citation>
    <scope>NUCLEOTIDE SEQUENCE [LARGE SCALE GENOMIC DNA]</scope>
    <source>
        <strain evidence="6">albino</strain>
    </source>
</reference>
<protein>
    <recommendedName>
        <fullName evidence="4">AB hydrolase-1 domain-containing protein</fullName>
    </recommendedName>
</protein>
<dbReference type="SUPFAM" id="SSF53474">
    <property type="entry name" value="alpha/beta-Hydrolases"/>
    <property type="match status" value="1"/>
</dbReference>
<keyword evidence="1" id="KW-0378">Hydrolase</keyword>
<dbReference type="Gene3D" id="3.40.50.1820">
    <property type="entry name" value="alpha/beta hydrolase"/>
    <property type="match status" value="1"/>
</dbReference>
<evidence type="ECO:0000259" key="4">
    <source>
        <dbReference type="Pfam" id="PF12697"/>
    </source>
</evidence>
<dbReference type="PRINTS" id="PR00412">
    <property type="entry name" value="EPOXHYDRLASE"/>
</dbReference>
<dbReference type="PANTHER" id="PTHR43329">
    <property type="entry name" value="EPOXIDE HYDROLASE"/>
    <property type="match status" value="1"/>
</dbReference>
<feature type="transmembrane region" description="Helical" evidence="3">
    <location>
        <begin position="22"/>
        <end position="45"/>
    </location>
</feature>
<evidence type="ECO:0000313" key="5">
    <source>
        <dbReference type="EMBL" id="QDS73636.1"/>
    </source>
</evidence>
<dbReference type="AlphaFoldDB" id="A0A517LDI0"/>
<dbReference type="InterPro" id="IPR000639">
    <property type="entry name" value="Epox_hydrolase-like"/>
</dbReference>